<sequence length="227" mass="23271">MARLGQTEGGDGIVEFGVSAGEPVLRQGEPVRHVLAAKVGLLTLRRQGPAGPGRAIAVIGPGQTLGLRVLAGQDAAPVDAVALTDARVCARAVVPGAVAPAVSAAVLAECVRMAETLADWAAIGRLPLAAQRVEAALRGLAATADTHRVVLPDREVLAELTACAPETVSRAIATLVRAGRLQRGERRRIVVLPPAGADAALPMPDGGLPVARQDTRAADDAINRRFA</sequence>
<dbReference type="GO" id="GO:0003677">
    <property type="term" value="F:DNA binding"/>
    <property type="evidence" value="ECO:0007669"/>
    <property type="project" value="UniProtKB-KW"/>
</dbReference>
<keyword evidence="2" id="KW-0238">DNA-binding</keyword>
<dbReference type="Gene3D" id="1.10.10.10">
    <property type="entry name" value="Winged helix-like DNA-binding domain superfamily/Winged helix DNA-binding domain"/>
    <property type="match status" value="1"/>
</dbReference>
<dbReference type="CDD" id="cd00038">
    <property type="entry name" value="CAP_ED"/>
    <property type="match status" value="1"/>
</dbReference>
<dbReference type="RefSeq" id="WP_068608032.1">
    <property type="nucleotide sequence ID" value="NZ_LZDH01000045.1"/>
</dbReference>
<dbReference type="SUPFAM" id="SSF51206">
    <property type="entry name" value="cAMP-binding domain-like"/>
    <property type="match status" value="1"/>
</dbReference>
<dbReference type="GO" id="GO:0006355">
    <property type="term" value="P:regulation of DNA-templated transcription"/>
    <property type="evidence" value="ECO:0007669"/>
    <property type="project" value="InterPro"/>
</dbReference>
<dbReference type="InterPro" id="IPR000595">
    <property type="entry name" value="cNMP-bd_dom"/>
</dbReference>
<comment type="caution">
    <text evidence="5">The sequence shown here is derived from an EMBL/GenBank/DDBJ whole genome shotgun (WGS) entry which is preliminary data.</text>
</comment>
<evidence type="ECO:0000256" key="3">
    <source>
        <dbReference type="ARBA" id="ARBA00023163"/>
    </source>
</evidence>
<dbReference type="InterPro" id="IPR036390">
    <property type="entry name" value="WH_DNA-bd_sf"/>
</dbReference>
<keyword evidence="3" id="KW-0804">Transcription</keyword>
<keyword evidence="1" id="KW-0805">Transcription regulation</keyword>
<dbReference type="InterPro" id="IPR018490">
    <property type="entry name" value="cNMP-bd_dom_sf"/>
</dbReference>
<dbReference type="AlphaFoldDB" id="A0A1A6DWM0"/>
<evidence type="ECO:0000259" key="4">
    <source>
        <dbReference type="PROSITE" id="PS50042"/>
    </source>
</evidence>
<dbReference type="InterPro" id="IPR036388">
    <property type="entry name" value="WH-like_DNA-bd_sf"/>
</dbReference>
<dbReference type="Pfam" id="PF00027">
    <property type="entry name" value="cNMP_binding"/>
    <property type="match status" value="1"/>
</dbReference>
<dbReference type="Gene3D" id="2.60.120.10">
    <property type="entry name" value="Jelly Rolls"/>
    <property type="match status" value="1"/>
</dbReference>
<accession>A0A1A6DWM0</accession>
<organism evidence="5 6">
    <name type="scientific">Tepidimonas fonticaldi</name>
    <dbReference type="NCBI Taxonomy" id="1101373"/>
    <lineage>
        <taxon>Bacteria</taxon>
        <taxon>Pseudomonadati</taxon>
        <taxon>Pseudomonadota</taxon>
        <taxon>Betaproteobacteria</taxon>
        <taxon>Burkholderiales</taxon>
        <taxon>Tepidimonas</taxon>
    </lineage>
</organism>
<keyword evidence="6" id="KW-1185">Reference proteome</keyword>
<protein>
    <recommendedName>
        <fullName evidence="4">Cyclic nucleotide-binding domain-containing protein</fullName>
    </recommendedName>
</protein>
<evidence type="ECO:0000313" key="5">
    <source>
        <dbReference type="EMBL" id="OBS31174.1"/>
    </source>
</evidence>
<dbReference type="InterPro" id="IPR014710">
    <property type="entry name" value="RmlC-like_jellyroll"/>
</dbReference>
<dbReference type="InterPro" id="IPR012318">
    <property type="entry name" value="HTH_CRP"/>
</dbReference>
<dbReference type="Proteomes" id="UP000091969">
    <property type="component" value="Unassembled WGS sequence"/>
</dbReference>
<name>A0A1A6DWM0_9BURK</name>
<gene>
    <name evidence="5" type="ORF">A9O67_03045</name>
</gene>
<dbReference type="STRING" id="1101373.A9O67_03045"/>
<dbReference type="SUPFAM" id="SSF46785">
    <property type="entry name" value="Winged helix' DNA-binding domain"/>
    <property type="match status" value="1"/>
</dbReference>
<dbReference type="EMBL" id="LZDH01000045">
    <property type="protein sequence ID" value="OBS31174.1"/>
    <property type="molecule type" value="Genomic_DNA"/>
</dbReference>
<evidence type="ECO:0000256" key="2">
    <source>
        <dbReference type="ARBA" id="ARBA00023125"/>
    </source>
</evidence>
<proteinExistence type="predicted"/>
<dbReference type="PROSITE" id="PS50042">
    <property type="entry name" value="CNMP_BINDING_3"/>
    <property type="match status" value="1"/>
</dbReference>
<evidence type="ECO:0000256" key="1">
    <source>
        <dbReference type="ARBA" id="ARBA00023015"/>
    </source>
</evidence>
<dbReference type="SMART" id="SM00419">
    <property type="entry name" value="HTH_CRP"/>
    <property type="match status" value="1"/>
</dbReference>
<dbReference type="Pfam" id="PF13545">
    <property type="entry name" value="HTH_Crp_2"/>
    <property type="match status" value="1"/>
</dbReference>
<evidence type="ECO:0000313" key="6">
    <source>
        <dbReference type="Proteomes" id="UP000091969"/>
    </source>
</evidence>
<reference evidence="5 6" key="1">
    <citation type="submission" date="2016-06" db="EMBL/GenBank/DDBJ databases">
        <title>Genome sequence of Tepidimonas fonticaldi PL17.</title>
        <authorList>
            <person name="Pinnaka A.K."/>
        </authorList>
    </citation>
    <scope>NUCLEOTIDE SEQUENCE [LARGE SCALE GENOMIC DNA]</scope>
    <source>
        <strain evidence="5 6">PL17</strain>
    </source>
</reference>
<feature type="domain" description="Cyclic nucleotide-binding" evidence="4">
    <location>
        <begin position="16"/>
        <end position="88"/>
    </location>
</feature>